<dbReference type="GeneID" id="94374909"/>
<dbReference type="InterPro" id="IPR008257">
    <property type="entry name" value="Pept_M19"/>
</dbReference>
<evidence type="ECO:0000313" key="1">
    <source>
        <dbReference type="EMBL" id="QYC11615.1"/>
    </source>
</evidence>
<sequence length="437" mass="46516">MIRSKFPSLRHALHTSTAASRKAALIGAALGGLILAAGGTASAQATATPVSAEVHALHERLLVLDTHLDTPMNLVKPGWSILDRHSVEDGSQVDYPRMVEGGLDGGWWAVYSSQGPLTPEATAASLAVAQERIRAIRALATDHPDKFGLALKASDAAPIAAAGKRVVFISMENAYPLTGRPDQVQAFYDQGLRMISLVHFANNELADSATDPAGPRWHGLSPAGRRMVAQANQLGMVIDASHASDEVFDQLIAYSPTPIILSHSGARDIYDHARNINDERLRRLAASGGVIQVNALGAYLKALPDTPERAAALAALRTEFGAPADRTPAQSTAYVERLRALNRVHPATQADFEDYILHLLHILAVAGPRHVGIGADWDGGGGVTGMNDVAALPRITERLLAEGYSETDLAAIWSGNALRLLKQAEDYAASLKPAPRR</sequence>
<evidence type="ECO:0000313" key="2">
    <source>
        <dbReference type="Proteomes" id="UP000824334"/>
    </source>
</evidence>
<proteinExistence type="predicted"/>
<dbReference type="RefSeq" id="WP_219354169.1">
    <property type="nucleotide sequence ID" value="NZ_CP080034.1"/>
</dbReference>
<organism evidence="1 2">
    <name type="scientific">Brevundimonas nasdae</name>
    <dbReference type="NCBI Taxonomy" id="172043"/>
    <lineage>
        <taxon>Bacteria</taxon>
        <taxon>Pseudomonadati</taxon>
        <taxon>Pseudomonadota</taxon>
        <taxon>Alphaproteobacteria</taxon>
        <taxon>Caulobacterales</taxon>
        <taxon>Caulobacteraceae</taxon>
        <taxon>Brevundimonas</taxon>
    </lineage>
</organism>
<accession>A0ABX8TK70</accession>
<dbReference type="EMBL" id="CP080034">
    <property type="protein sequence ID" value="QYC11615.1"/>
    <property type="molecule type" value="Genomic_DNA"/>
</dbReference>
<reference evidence="1 2" key="1">
    <citation type="submission" date="2021-07" db="EMBL/GenBank/DDBJ databases">
        <title>Isolation and characterization of bacteria from a gold mining with a capacity of golden bioaccumulation.</title>
        <authorList>
            <person name="Yang X.J."/>
        </authorList>
    </citation>
    <scope>NUCLEOTIDE SEQUENCE [LARGE SCALE GENOMIC DNA]</scope>
    <source>
        <strain evidence="1 2">Au29</strain>
    </source>
</reference>
<dbReference type="PANTHER" id="PTHR10443:SF12">
    <property type="entry name" value="DIPEPTIDASE"/>
    <property type="match status" value="1"/>
</dbReference>
<gene>
    <name evidence="1" type="ORF">KWG56_06515</name>
</gene>
<dbReference type="CDD" id="cd01301">
    <property type="entry name" value="rDP_like"/>
    <property type="match status" value="1"/>
</dbReference>
<dbReference type="Pfam" id="PF01244">
    <property type="entry name" value="Peptidase_M19"/>
    <property type="match status" value="1"/>
</dbReference>
<dbReference type="PROSITE" id="PS51365">
    <property type="entry name" value="RENAL_DIPEPTIDASE_2"/>
    <property type="match status" value="1"/>
</dbReference>
<protein>
    <submittedName>
        <fullName evidence="1">Dipeptidase</fullName>
    </submittedName>
</protein>
<keyword evidence="2" id="KW-1185">Reference proteome</keyword>
<dbReference type="Proteomes" id="UP000824334">
    <property type="component" value="Chromosome"/>
</dbReference>
<dbReference type="PANTHER" id="PTHR10443">
    <property type="entry name" value="MICROSOMAL DIPEPTIDASE"/>
    <property type="match status" value="1"/>
</dbReference>
<name>A0ABX8TK70_9CAUL</name>